<reference evidence="1" key="1">
    <citation type="journal article" date="2015" name="Nature">
        <title>Complex archaea that bridge the gap between prokaryotes and eukaryotes.</title>
        <authorList>
            <person name="Spang A."/>
            <person name="Saw J.H."/>
            <person name="Jorgensen S.L."/>
            <person name="Zaremba-Niedzwiedzka K."/>
            <person name="Martijn J."/>
            <person name="Lind A.E."/>
            <person name="van Eijk R."/>
            <person name="Schleper C."/>
            <person name="Guy L."/>
            <person name="Ettema T.J."/>
        </authorList>
    </citation>
    <scope>NUCLEOTIDE SEQUENCE</scope>
</reference>
<name>A0A0F9JWG7_9ZZZZ</name>
<proteinExistence type="predicted"/>
<comment type="caution">
    <text evidence="1">The sequence shown here is derived from an EMBL/GenBank/DDBJ whole genome shotgun (WGS) entry which is preliminary data.</text>
</comment>
<organism evidence="1">
    <name type="scientific">marine sediment metagenome</name>
    <dbReference type="NCBI Taxonomy" id="412755"/>
    <lineage>
        <taxon>unclassified sequences</taxon>
        <taxon>metagenomes</taxon>
        <taxon>ecological metagenomes</taxon>
    </lineage>
</organism>
<dbReference type="EMBL" id="LAZR01009200">
    <property type="protein sequence ID" value="KKM74073.1"/>
    <property type="molecule type" value="Genomic_DNA"/>
</dbReference>
<sequence>MDKKLKAAVNMIDEVCAKFLGTRQDHIVLTSALQLIV</sequence>
<accession>A0A0F9JWG7</accession>
<protein>
    <submittedName>
        <fullName evidence="1">Uncharacterized protein</fullName>
    </submittedName>
</protein>
<dbReference type="AlphaFoldDB" id="A0A0F9JWG7"/>
<evidence type="ECO:0000313" key="1">
    <source>
        <dbReference type="EMBL" id="KKM74073.1"/>
    </source>
</evidence>
<gene>
    <name evidence="1" type="ORF">LCGC14_1404110</name>
</gene>
<feature type="non-terminal residue" evidence="1">
    <location>
        <position position="37"/>
    </location>
</feature>